<comment type="caution">
    <text evidence="2">The sequence shown here is derived from an EMBL/GenBank/DDBJ whole genome shotgun (WGS) entry which is preliminary data.</text>
</comment>
<organism evidence="2 3">
    <name type="scientific">Strigomonas culicis</name>
    <dbReference type="NCBI Taxonomy" id="28005"/>
    <lineage>
        <taxon>Eukaryota</taxon>
        <taxon>Discoba</taxon>
        <taxon>Euglenozoa</taxon>
        <taxon>Kinetoplastea</taxon>
        <taxon>Metakinetoplastina</taxon>
        <taxon>Trypanosomatida</taxon>
        <taxon>Trypanosomatidae</taxon>
        <taxon>Strigomonadinae</taxon>
        <taxon>Strigomonas</taxon>
    </lineage>
</organism>
<dbReference type="AlphaFoldDB" id="S9TKX6"/>
<evidence type="ECO:0000313" key="2">
    <source>
        <dbReference type="EMBL" id="EPY16978.1"/>
    </source>
</evidence>
<sequence length="193" mass="21665">MNMAQHRLHLIEATAQMQLRLDGAEKELHECNERCDALRQTAPLSEAGAGGSGWAKKRPCSCTRAEDLEPEDIFETVALEDTARQLDATNKVSIPCLNTRQEPFRLLRARAFALNGCHPLLWKELLLLLRYLENAPHCAPAPDAMTEHSGQRRQDLLRVLHSIERGAAQCAEDSPREGPKEGEGRLLDLVRWV</sequence>
<gene>
    <name evidence="2" type="ORF">STCU_10877</name>
</gene>
<accession>S9TKX6</accession>
<feature type="coiled-coil region" evidence="1">
    <location>
        <begin position="14"/>
        <end position="41"/>
    </location>
</feature>
<reference evidence="2 3" key="1">
    <citation type="journal article" date="2013" name="PLoS ONE">
        <title>Predicting the Proteins of Angomonas deanei, Strigomonas culicis and Their Respective Endosymbionts Reveals New Aspects of the Trypanosomatidae Family.</title>
        <authorList>
            <person name="Motta M.C."/>
            <person name="Martins A.C."/>
            <person name="de Souza S.S."/>
            <person name="Catta-Preta C.M."/>
            <person name="Silva R."/>
            <person name="Klein C.C."/>
            <person name="de Almeida L.G."/>
            <person name="de Lima Cunha O."/>
            <person name="Ciapina L.P."/>
            <person name="Brocchi M."/>
            <person name="Colabardini A.C."/>
            <person name="de Araujo Lima B."/>
            <person name="Machado C.R."/>
            <person name="de Almeida Soares C.M."/>
            <person name="Probst C.M."/>
            <person name="de Menezes C.B."/>
            <person name="Thompson C.E."/>
            <person name="Bartholomeu D.C."/>
            <person name="Gradia D.F."/>
            <person name="Pavoni D.P."/>
            <person name="Grisard E.C."/>
            <person name="Fantinatti-Garboggini F."/>
            <person name="Marchini F.K."/>
            <person name="Rodrigues-Luiz G.F."/>
            <person name="Wagner G."/>
            <person name="Goldman G.H."/>
            <person name="Fietto J.L."/>
            <person name="Elias M.C."/>
            <person name="Goldman M.H."/>
            <person name="Sagot M.F."/>
            <person name="Pereira M."/>
            <person name="Stoco P.H."/>
            <person name="de Mendonca-Neto R.P."/>
            <person name="Teixeira S.M."/>
            <person name="Maciel T.E."/>
            <person name="de Oliveira Mendes T.A."/>
            <person name="Urmenyi T.P."/>
            <person name="de Souza W."/>
            <person name="Schenkman S."/>
            <person name="de Vasconcelos A.T."/>
        </authorList>
    </citation>
    <scope>NUCLEOTIDE SEQUENCE [LARGE SCALE GENOMIC DNA]</scope>
</reference>
<proteinExistence type="predicted"/>
<dbReference type="EMBL" id="ATMH01010755">
    <property type="protein sequence ID" value="EPY16978.1"/>
    <property type="molecule type" value="Genomic_DNA"/>
</dbReference>
<name>S9TKX6_9TRYP</name>
<dbReference type="Proteomes" id="UP000015354">
    <property type="component" value="Unassembled WGS sequence"/>
</dbReference>
<evidence type="ECO:0000313" key="3">
    <source>
        <dbReference type="Proteomes" id="UP000015354"/>
    </source>
</evidence>
<keyword evidence="3" id="KW-1185">Reference proteome</keyword>
<keyword evidence="1" id="KW-0175">Coiled coil</keyword>
<evidence type="ECO:0000256" key="1">
    <source>
        <dbReference type="SAM" id="Coils"/>
    </source>
</evidence>
<protein>
    <submittedName>
        <fullName evidence="2">Uncharacterized protein</fullName>
    </submittedName>
</protein>